<comment type="caution">
    <text evidence="3">The sequence shown here is derived from an EMBL/GenBank/DDBJ whole genome shotgun (WGS) entry which is preliminary data.</text>
</comment>
<evidence type="ECO:0000256" key="1">
    <source>
        <dbReference type="SAM" id="MobiDB-lite"/>
    </source>
</evidence>
<reference evidence="4" key="1">
    <citation type="journal article" date="2019" name="Int. J. Syst. Evol. Microbiol.">
        <title>The Global Catalogue of Microorganisms (GCM) 10K type strain sequencing project: providing services to taxonomists for standard genome sequencing and annotation.</title>
        <authorList>
            <consortium name="The Broad Institute Genomics Platform"/>
            <consortium name="The Broad Institute Genome Sequencing Center for Infectious Disease"/>
            <person name="Wu L."/>
            <person name="Ma J."/>
        </authorList>
    </citation>
    <scope>NUCLEOTIDE SEQUENCE [LARGE SCALE GENOMIC DNA]</scope>
    <source>
        <strain evidence="4">KCTC 42498</strain>
    </source>
</reference>
<dbReference type="Proteomes" id="UP001597544">
    <property type="component" value="Unassembled WGS sequence"/>
</dbReference>
<dbReference type="RefSeq" id="WP_377502845.1">
    <property type="nucleotide sequence ID" value="NZ_JBHULU010000002.1"/>
</dbReference>
<feature type="region of interest" description="Disordered" evidence="1">
    <location>
        <begin position="30"/>
        <end position="62"/>
    </location>
</feature>
<protein>
    <recommendedName>
        <fullName evidence="5">Outer membrane protein beta-barrel domain-containing protein</fullName>
    </recommendedName>
</protein>
<evidence type="ECO:0000313" key="4">
    <source>
        <dbReference type="Proteomes" id="UP001597544"/>
    </source>
</evidence>
<organism evidence="3 4">
    <name type="scientific">Pontibacter locisalis</name>
    <dbReference type="NCBI Taxonomy" id="1719035"/>
    <lineage>
        <taxon>Bacteria</taxon>
        <taxon>Pseudomonadati</taxon>
        <taxon>Bacteroidota</taxon>
        <taxon>Cytophagia</taxon>
        <taxon>Cytophagales</taxon>
        <taxon>Hymenobacteraceae</taxon>
        <taxon>Pontibacter</taxon>
    </lineage>
</organism>
<name>A0ABW5IGS9_9BACT</name>
<proteinExistence type="predicted"/>
<feature type="signal peptide" evidence="2">
    <location>
        <begin position="1"/>
        <end position="25"/>
    </location>
</feature>
<feature type="chain" id="PRO_5045458596" description="Outer membrane protein beta-barrel domain-containing protein" evidence="2">
    <location>
        <begin position="26"/>
        <end position="231"/>
    </location>
</feature>
<sequence>MTPLFRIAGLLIVSLLLLIAVPAMAQVPDTTQRKPALPTGPPAPVEQNKPKQERTQQQPEVQVKPEIVQAQEEERTTFVDRLYFGGSFGLQFGTFTNISLLPIIGYRVTDKFSVGTGVVYHFIRSGGRTLQNYGGRAFAQHEVLPGLINNGAILVHSELEVLNIEDLRIGLNGQLENFRKTVSMPMAGLGYRQRMGERASFDFLVLYNFNDLESPYSNPVIRAGFNIPFRR</sequence>
<gene>
    <name evidence="3" type="ORF">ACFSRY_01830</name>
</gene>
<keyword evidence="4" id="KW-1185">Reference proteome</keyword>
<evidence type="ECO:0000256" key="2">
    <source>
        <dbReference type="SAM" id="SignalP"/>
    </source>
</evidence>
<accession>A0ABW5IGS9</accession>
<keyword evidence="2" id="KW-0732">Signal</keyword>
<evidence type="ECO:0000313" key="3">
    <source>
        <dbReference type="EMBL" id="MFD2512593.1"/>
    </source>
</evidence>
<evidence type="ECO:0008006" key="5">
    <source>
        <dbReference type="Google" id="ProtNLM"/>
    </source>
</evidence>
<dbReference type="EMBL" id="JBHULU010000002">
    <property type="protein sequence ID" value="MFD2512593.1"/>
    <property type="molecule type" value="Genomic_DNA"/>
</dbReference>